<accession>A0A2T2PBE8</accession>
<keyword evidence="3" id="KW-1185">Reference proteome</keyword>
<dbReference type="PANTHER" id="PTHR42085:SF1">
    <property type="entry name" value="F-BOX DOMAIN-CONTAINING PROTEIN"/>
    <property type="match status" value="1"/>
</dbReference>
<organism evidence="2 3">
    <name type="scientific">Corynespora cassiicola Philippines</name>
    <dbReference type="NCBI Taxonomy" id="1448308"/>
    <lineage>
        <taxon>Eukaryota</taxon>
        <taxon>Fungi</taxon>
        <taxon>Dikarya</taxon>
        <taxon>Ascomycota</taxon>
        <taxon>Pezizomycotina</taxon>
        <taxon>Dothideomycetes</taxon>
        <taxon>Pleosporomycetidae</taxon>
        <taxon>Pleosporales</taxon>
        <taxon>Corynesporascaceae</taxon>
        <taxon>Corynespora</taxon>
    </lineage>
</organism>
<dbReference type="OrthoDB" id="62952at2759"/>
<name>A0A2T2PBE8_CORCC</name>
<keyword evidence="1" id="KW-0472">Membrane</keyword>
<keyword evidence="1" id="KW-0812">Transmembrane</keyword>
<protein>
    <submittedName>
        <fullName evidence="2">Uncharacterized protein</fullName>
    </submittedName>
</protein>
<evidence type="ECO:0000256" key="1">
    <source>
        <dbReference type="SAM" id="Phobius"/>
    </source>
</evidence>
<dbReference type="InterPro" id="IPR038883">
    <property type="entry name" value="AN11006-like"/>
</dbReference>
<evidence type="ECO:0000313" key="3">
    <source>
        <dbReference type="Proteomes" id="UP000240883"/>
    </source>
</evidence>
<evidence type="ECO:0000313" key="2">
    <source>
        <dbReference type="EMBL" id="PSN74989.1"/>
    </source>
</evidence>
<reference evidence="2 3" key="1">
    <citation type="journal article" date="2018" name="Front. Microbiol.">
        <title>Genome-Wide Analysis of Corynespora cassiicola Leaf Fall Disease Putative Effectors.</title>
        <authorList>
            <person name="Lopez D."/>
            <person name="Ribeiro S."/>
            <person name="Label P."/>
            <person name="Fumanal B."/>
            <person name="Venisse J.S."/>
            <person name="Kohler A."/>
            <person name="de Oliveira R.R."/>
            <person name="Labutti K."/>
            <person name="Lipzen A."/>
            <person name="Lail K."/>
            <person name="Bauer D."/>
            <person name="Ohm R.A."/>
            <person name="Barry K.W."/>
            <person name="Spatafora J."/>
            <person name="Grigoriev I.V."/>
            <person name="Martin F.M."/>
            <person name="Pujade-Renaud V."/>
        </authorList>
    </citation>
    <scope>NUCLEOTIDE SEQUENCE [LARGE SCALE GENOMIC DNA]</scope>
    <source>
        <strain evidence="2 3">Philippines</strain>
    </source>
</reference>
<sequence length="333" mass="37985">MIKVASPRSWDPTQPFTLICTLLALLTPPVLYYIYRRIMDAQIQAKPFPFMELPPELREMVYDYLVEDPHYPPPAKCVPDSGSVNKWMVPLRWPAVATQGEKKGKNSNWLLLANKQINAEFTDLLCKKATFHLTVSPSNYIAPPVPSSEDASPSPAPQQKIWNLPAGALKKLRKCDIKLITTSSMLGTPDPRNMKPNEWALARQVREELKEVQNIGEMNLQVRAIGDPLWNPLWVWYHASQSLKTMGTECGDYEHTGPKLNRITFSLDIWSPGENILKRDPENKNQWAWWCLEGHNVDTDGGADMTVREFCAKLYADCRTCRPEMDSDNEDEE</sequence>
<dbReference type="AlphaFoldDB" id="A0A2T2PBE8"/>
<dbReference type="PANTHER" id="PTHR42085">
    <property type="entry name" value="F-BOX DOMAIN-CONTAINING PROTEIN"/>
    <property type="match status" value="1"/>
</dbReference>
<dbReference type="Proteomes" id="UP000240883">
    <property type="component" value="Unassembled WGS sequence"/>
</dbReference>
<proteinExistence type="predicted"/>
<gene>
    <name evidence="2" type="ORF">BS50DRAFT_479784</name>
</gene>
<feature type="transmembrane region" description="Helical" evidence="1">
    <location>
        <begin position="16"/>
        <end position="35"/>
    </location>
</feature>
<keyword evidence="1" id="KW-1133">Transmembrane helix</keyword>
<dbReference type="EMBL" id="KZ678128">
    <property type="protein sequence ID" value="PSN74989.1"/>
    <property type="molecule type" value="Genomic_DNA"/>
</dbReference>